<dbReference type="PROSITE" id="PS50893">
    <property type="entry name" value="ABC_TRANSPORTER_2"/>
    <property type="match status" value="1"/>
</dbReference>
<protein>
    <submittedName>
        <fullName evidence="5">ABC transporter ATP-binding protein</fullName>
    </submittedName>
</protein>
<proteinExistence type="predicted"/>
<dbReference type="GO" id="GO:0016887">
    <property type="term" value="F:ATP hydrolysis activity"/>
    <property type="evidence" value="ECO:0007669"/>
    <property type="project" value="InterPro"/>
</dbReference>
<organism evidence="5">
    <name type="scientific">Fervidicoccus fontis</name>
    <dbReference type="NCBI Taxonomy" id="683846"/>
    <lineage>
        <taxon>Archaea</taxon>
        <taxon>Thermoproteota</taxon>
        <taxon>Thermoprotei</taxon>
        <taxon>Fervidicoccales</taxon>
        <taxon>Fervidicoccaceae</taxon>
        <taxon>Fervidicoccus</taxon>
    </lineage>
</organism>
<feature type="domain" description="ABC transporter" evidence="4">
    <location>
        <begin position="6"/>
        <end position="240"/>
    </location>
</feature>
<evidence type="ECO:0000256" key="1">
    <source>
        <dbReference type="ARBA" id="ARBA00022448"/>
    </source>
</evidence>
<dbReference type="GO" id="GO:0005524">
    <property type="term" value="F:ATP binding"/>
    <property type="evidence" value="ECO:0007669"/>
    <property type="project" value="UniProtKB-KW"/>
</dbReference>
<dbReference type="InterPro" id="IPR051120">
    <property type="entry name" value="ABC_AA/LPS_Transport"/>
</dbReference>
<keyword evidence="3 5" id="KW-0067">ATP-binding</keyword>
<dbReference type="GO" id="GO:0005886">
    <property type="term" value="C:plasma membrane"/>
    <property type="evidence" value="ECO:0007669"/>
    <property type="project" value="TreeGrafter"/>
</dbReference>
<dbReference type="Pfam" id="PF12399">
    <property type="entry name" value="BCA_ABC_TP_C"/>
    <property type="match status" value="1"/>
</dbReference>
<name>A0A7J3SL49_9CREN</name>
<dbReference type="InterPro" id="IPR027417">
    <property type="entry name" value="P-loop_NTPase"/>
</dbReference>
<accession>A0A7J3SL49</accession>
<evidence type="ECO:0000259" key="4">
    <source>
        <dbReference type="PROSITE" id="PS50893"/>
    </source>
</evidence>
<dbReference type="SMART" id="SM00382">
    <property type="entry name" value="AAA"/>
    <property type="match status" value="1"/>
</dbReference>
<dbReference type="EMBL" id="DTLS01000048">
    <property type="protein sequence ID" value="HGZ59908.1"/>
    <property type="molecule type" value="Genomic_DNA"/>
</dbReference>
<sequence>MSEALLETRDLVKHFGGIKAIDSVSIKVMEGEILGLIGPNGAGKTTLFNCITGTYKPDGGKIFFRQKEITGLPSHEIIKLGIGRTWQIVRPFKKMSVLDAIATGSLLRYSDVEKAKEKAKEIASFLGLPKDILEKRGEEITLMQHKLVDLARALATKPKLLLIDEVGAGLRPSELSAMIDTLQKINSERKVTLVVVEHIMRLVMSISKRVIVMHEGRVIAQGKPEEVSNDPQVIQAYLGIKPI</sequence>
<dbReference type="PANTHER" id="PTHR45772">
    <property type="entry name" value="CONSERVED COMPONENT OF ABC TRANSPORTER FOR NATURAL AMINO ACIDS-RELATED"/>
    <property type="match status" value="1"/>
</dbReference>
<comment type="caution">
    <text evidence="5">The sequence shown here is derived from an EMBL/GenBank/DDBJ whole genome shotgun (WGS) entry which is preliminary data.</text>
</comment>
<dbReference type="InterPro" id="IPR032823">
    <property type="entry name" value="BCA_ABC_TP_C"/>
</dbReference>
<evidence type="ECO:0000256" key="2">
    <source>
        <dbReference type="ARBA" id="ARBA00022741"/>
    </source>
</evidence>
<evidence type="ECO:0000256" key="3">
    <source>
        <dbReference type="ARBA" id="ARBA00022840"/>
    </source>
</evidence>
<dbReference type="InterPro" id="IPR003439">
    <property type="entry name" value="ABC_transporter-like_ATP-bd"/>
</dbReference>
<evidence type="ECO:0000313" key="5">
    <source>
        <dbReference type="EMBL" id="HGZ59908.1"/>
    </source>
</evidence>
<dbReference type="Pfam" id="PF00005">
    <property type="entry name" value="ABC_tran"/>
    <property type="match status" value="1"/>
</dbReference>
<dbReference type="CDD" id="cd03219">
    <property type="entry name" value="ABC_Mj1267_LivG_branched"/>
    <property type="match status" value="1"/>
</dbReference>
<dbReference type="SUPFAM" id="SSF52540">
    <property type="entry name" value="P-loop containing nucleoside triphosphate hydrolases"/>
    <property type="match status" value="1"/>
</dbReference>
<dbReference type="Gene3D" id="3.40.50.300">
    <property type="entry name" value="P-loop containing nucleotide triphosphate hydrolases"/>
    <property type="match status" value="1"/>
</dbReference>
<keyword evidence="1" id="KW-0813">Transport</keyword>
<dbReference type="AlphaFoldDB" id="A0A7J3SL49"/>
<dbReference type="InterPro" id="IPR003593">
    <property type="entry name" value="AAA+_ATPase"/>
</dbReference>
<gene>
    <name evidence="5" type="ORF">ENW83_01705</name>
</gene>
<keyword evidence="2" id="KW-0547">Nucleotide-binding</keyword>
<reference evidence="5" key="1">
    <citation type="journal article" date="2020" name="mSystems">
        <title>Genome- and Community-Level Interaction Insights into Carbon Utilization and Element Cycling Functions of Hydrothermarchaeota in Hydrothermal Sediment.</title>
        <authorList>
            <person name="Zhou Z."/>
            <person name="Liu Y."/>
            <person name="Xu W."/>
            <person name="Pan J."/>
            <person name="Luo Z.H."/>
            <person name="Li M."/>
        </authorList>
    </citation>
    <scope>NUCLEOTIDE SEQUENCE [LARGE SCALE GENOMIC DNA]</scope>
    <source>
        <strain evidence="5">SpSt-885</strain>
    </source>
</reference>